<dbReference type="InterPro" id="IPR043129">
    <property type="entry name" value="ATPase_NBD"/>
</dbReference>
<accession>A0A917TXX2</accession>
<dbReference type="AlphaFoldDB" id="A0A917TXX2"/>
<dbReference type="CDD" id="cd00090">
    <property type="entry name" value="HTH_ARSR"/>
    <property type="match status" value="1"/>
</dbReference>
<evidence type="ECO:0000313" key="2">
    <source>
        <dbReference type="EMBL" id="GGM43699.1"/>
    </source>
</evidence>
<dbReference type="PROSITE" id="PS01125">
    <property type="entry name" value="ROK"/>
    <property type="match status" value="1"/>
</dbReference>
<protein>
    <submittedName>
        <fullName evidence="2">Sugar kinase</fullName>
    </submittedName>
</protein>
<dbReference type="SUPFAM" id="SSF46785">
    <property type="entry name" value="Winged helix' DNA-binding domain"/>
    <property type="match status" value="1"/>
</dbReference>
<keyword evidence="2" id="KW-0418">Kinase</keyword>
<dbReference type="InterPro" id="IPR036388">
    <property type="entry name" value="WH-like_DNA-bd_sf"/>
</dbReference>
<dbReference type="Gene3D" id="1.10.10.10">
    <property type="entry name" value="Winged helix-like DNA-binding domain superfamily/Winged helix DNA-binding domain"/>
    <property type="match status" value="1"/>
</dbReference>
<dbReference type="Gene3D" id="3.30.420.40">
    <property type="match status" value="2"/>
</dbReference>
<keyword evidence="2" id="KW-0808">Transferase</keyword>
<dbReference type="Pfam" id="PF00480">
    <property type="entry name" value="ROK"/>
    <property type="match status" value="1"/>
</dbReference>
<dbReference type="PANTHER" id="PTHR18964">
    <property type="entry name" value="ROK (REPRESSOR, ORF, KINASE) FAMILY"/>
    <property type="match status" value="1"/>
</dbReference>
<evidence type="ECO:0000313" key="3">
    <source>
        <dbReference type="Proteomes" id="UP000642070"/>
    </source>
</evidence>
<dbReference type="RefSeq" id="WP_229835836.1">
    <property type="nucleotide sequence ID" value="NZ_BMPI01000026.1"/>
</dbReference>
<dbReference type="Proteomes" id="UP000642070">
    <property type="component" value="Unassembled WGS sequence"/>
</dbReference>
<dbReference type="InterPro" id="IPR036390">
    <property type="entry name" value="WH_DNA-bd_sf"/>
</dbReference>
<dbReference type="SUPFAM" id="SSF53067">
    <property type="entry name" value="Actin-like ATPase domain"/>
    <property type="match status" value="1"/>
</dbReference>
<dbReference type="EMBL" id="BMPI01000026">
    <property type="protein sequence ID" value="GGM43699.1"/>
    <property type="molecule type" value="Genomic_DNA"/>
</dbReference>
<evidence type="ECO:0000256" key="1">
    <source>
        <dbReference type="ARBA" id="ARBA00006479"/>
    </source>
</evidence>
<proteinExistence type="inferred from homology"/>
<reference evidence="2" key="2">
    <citation type="submission" date="2020-09" db="EMBL/GenBank/DDBJ databases">
        <authorList>
            <person name="Sun Q."/>
            <person name="Ohkuma M."/>
        </authorList>
    </citation>
    <scope>NUCLEOTIDE SEQUENCE</scope>
    <source>
        <strain evidence="2">JCM 19831</strain>
    </source>
</reference>
<dbReference type="PANTHER" id="PTHR18964:SF149">
    <property type="entry name" value="BIFUNCTIONAL UDP-N-ACETYLGLUCOSAMINE 2-EPIMERASE_N-ACETYLMANNOSAMINE KINASE"/>
    <property type="match status" value="1"/>
</dbReference>
<comment type="caution">
    <text evidence="2">The sequence shown here is derived from an EMBL/GenBank/DDBJ whole genome shotgun (WGS) entry which is preliminary data.</text>
</comment>
<dbReference type="InterPro" id="IPR049874">
    <property type="entry name" value="ROK_cs"/>
</dbReference>
<keyword evidence="3" id="KW-1185">Reference proteome</keyword>
<dbReference type="InterPro" id="IPR011991">
    <property type="entry name" value="ArsR-like_HTH"/>
</dbReference>
<organism evidence="2 3">
    <name type="scientific">Dactylosporangium sucinum</name>
    <dbReference type="NCBI Taxonomy" id="1424081"/>
    <lineage>
        <taxon>Bacteria</taxon>
        <taxon>Bacillati</taxon>
        <taxon>Actinomycetota</taxon>
        <taxon>Actinomycetes</taxon>
        <taxon>Micromonosporales</taxon>
        <taxon>Micromonosporaceae</taxon>
        <taxon>Dactylosporangium</taxon>
    </lineage>
</organism>
<name>A0A917TXX2_9ACTN</name>
<reference evidence="2" key="1">
    <citation type="journal article" date="2014" name="Int. J. Syst. Evol. Microbiol.">
        <title>Complete genome sequence of Corynebacterium casei LMG S-19264T (=DSM 44701T), isolated from a smear-ripened cheese.</title>
        <authorList>
            <consortium name="US DOE Joint Genome Institute (JGI-PGF)"/>
            <person name="Walter F."/>
            <person name="Albersmeier A."/>
            <person name="Kalinowski J."/>
            <person name="Ruckert C."/>
        </authorList>
    </citation>
    <scope>NUCLEOTIDE SEQUENCE</scope>
    <source>
        <strain evidence="2">JCM 19831</strain>
    </source>
</reference>
<dbReference type="InterPro" id="IPR000600">
    <property type="entry name" value="ROK"/>
</dbReference>
<dbReference type="GO" id="GO:0016301">
    <property type="term" value="F:kinase activity"/>
    <property type="evidence" value="ECO:0007669"/>
    <property type="project" value="UniProtKB-KW"/>
</dbReference>
<gene>
    <name evidence="2" type="ORF">GCM10007977_051570</name>
</gene>
<sequence>MSPLKWDVAERVKGGLYSGAQASKTGNWRELGVEVERATNRSVRQQNRSALLTKLFLDGPLTRQDLSRSTGLSQPAVSNVVGDLIDDGLVVEAGALESDGGRPSMMLRVAPRYGVVAGVDVGETRVRVELFDLAMSQLASVDHPIDPSSASPATVVRHIAAGLRTVTSPYPDVLGVGVGVSGIVQQGPALQVYAQTLGWDGVPLGALLREVTDLPLYIDNGAKTLGQAEMWFGAGRGSRHAVFALVGSGVGAAVVTNGATYRGASSSAGEWGHTTLVYGGRPCRCGSRGCLEAYVGAEGILDRYRTARRGRPAPGDDEESRLTALVAAAAEGAGPARAVLDETAGYLGAGVANLINLFNPERVVLGGWASMTLGPLLPLIRESASRHALRQPFEQARIELGQLGVDAVALGAATLPVARLLQEGGARPVP</sequence>
<comment type="similarity">
    <text evidence="1">Belongs to the ROK (NagC/XylR) family.</text>
</comment>